<protein>
    <submittedName>
        <fullName evidence="3">Uncharacterized protein</fullName>
    </submittedName>
</protein>
<accession>A0A843X6P8</accession>
<reference evidence="3" key="1">
    <citation type="submission" date="2017-07" db="EMBL/GenBank/DDBJ databases">
        <title>Taro Niue Genome Assembly and Annotation.</title>
        <authorList>
            <person name="Atibalentja N."/>
            <person name="Keating K."/>
            <person name="Fields C.J."/>
        </authorList>
    </citation>
    <scope>NUCLEOTIDE SEQUENCE</scope>
    <source>
        <strain evidence="3">Niue_2</strain>
        <tissue evidence="3">Leaf</tissue>
    </source>
</reference>
<evidence type="ECO:0000313" key="3">
    <source>
        <dbReference type="EMBL" id="MQM14535.1"/>
    </source>
</evidence>
<dbReference type="GO" id="GO:0005880">
    <property type="term" value="C:nuclear microtubule"/>
    <property type="evidence" value="ECO:0007669"/>
    <property type="project" value="TreeGrafter"/>
</dbReference>
<sequence>MVSGMDICKIEPPGAVALSKATDKGLRPPLAPSEKNNAIPVSSKPGARDVTSRNKSGISSIAIASSSTVAASKRCRSPSVNRMLLSPSPPFPKRSQSAERRQPTTLPSRAPAPSSPSRPQAPSSPSLRRLMQMQDVASEMQPSSRRFSSGRAPEGLWPSTKDLSASCPSDPASISLDKKAKPVAANPSVTSEHKAKPSANVTLEVKRTPSRGKNDSDQSENSKSPVDQHRRPGKMNGKSSTRAIPRYTDVSGRANGVCGSPGSQRKVLPTSRKHSSDGPARDLQKTVNEVTRMISLDGILGLDCDFSAANVLGRTQSWSHPSRTLSLPPAGLRCPSSPRMALSPSITSSRSMTSPRAVSLTPTSASKSPGRIGISSSFLSYFVNLRKGKKNSSHIEDAHQLRLLDNRYLQWRFVNARAGATFSIHMVKTERILHSVLTTTSRLRDAITLKRINAQQLRRETKLGFILRDQMTYLERWALLEKEANGSLSGATGALKASTLRLPVSGGARADAHAMRDAITSAVDVMQAMGSFICQLLPGVEDTNSVASELAEVAAQERVMLHECSELLALTAAMQVLESSFRAHLLQLRRGVIRQKLPS</sequence>
<feature type="region of interest" description="Disordered" evidence="2">
    <location>
        <begin position="318"/>
        <end position="368"/>
    </location>
</feature>
<proteinExistence type="inferred from homology"/>
<dbReference type="OrthoDB" id="1924320at2759"/>
<feature type="compositionally biased region" description="Basic and acidic residues" evidence="2">
    <location>
        <begin position="204"/>
        <end position="216"/>
    </location>
</feature>
<dbReference type="GO" id="GO:0005737">
    <property type="term" value="C:cytoplasm"/>
    <property type="evidence" value="ECO:0007669"/>
    <property type="project" value="TreeGrafter"/>
</dbReference>
<feature type="compositionally biased region" description="Low complexity" evidence="2">
    <location>
        <begin position="106"/>
        <end position="130"/>
    </location>
</feature>
<dbReference type="GO" id="GO:0008017">
    <property type="term" value="F:microtubule binding"/>
    <property type="evidence" value="ECO:0007669"/>
    <property type="project" value="TreeGrafter"/>
</dbReference>
<keyword evidence="4" id="KW-1185">Reference proteome</keyword>
<dbReference type="Pfam" id="PF04484">
    <property type="entry name" value="QWRF"/>
    <property type="match status" value="1"/>
</dbReference>
<evidence type="ECO:0000256" key="1">
    <source>
        <dbReference type="ARBA" id="ARBA00010016"/>
    </source>
</evidence>
<dbReference type="InterPro" id="IPR007573">
    <property type="entry name" value="QWRF"/>
</dbReference>
<gene>
    <name evidence="3" type="ORF">Taro_047470</name>
</gene>
<dbReference type="GO" id="GO:0051225">
    <property type="term" value="P:spindle assembly"/>
    <property type="evidence" value="ECO:0007669"/>
    <property type="project" value="TreeGrafter"/>
</dbReference>
<feature type="region of interest" description="Disordered" evidence="2">
    <location>
        <begin position="1"/>
        <end position="282"/>
    </location>
</feature>
<feature type="compositionally biased region" description="Low complexity" evidence="2">
    <location>
        <begin position="56"/>
        <end position="72"/>
    </location>
</feature>
<evidence type="ECO:0000256" key="2">
    <source>
        <dbReference type="SAM" id="MobiDB-lite"/>
    </source>
</evidence>
<dbReference type="PANTHER" id="PTHR31807:SF37">
    <property type="entry name" value="HAUS AUGMIN-LIKE COMPLEX SUBUNIT 8"/>
    <property type="match status" value="1"/>
</dbReference>
<comment type="caution">
    <text evidence="3">The sequence shown here is derived from an EMBL/GenBank/DDBJ whole genome shotgun (WGS) entry which is preliminary data.</text>
</comment>
<dbReference type="AlphaFoldDB" id="A0A843X6P8"/>
<dbReference type="EMBL" id="NMUH01006132">
    <property type="protein sequence ID" value="MQM14535.1"/>
    <property type="molecule type" value="Genomic_DNA"/>
</dbReference>
<feature type="compositionally biased region" description="Low complexity" evidence="2">
    <location>
        <begin position="343"/>
        <end position="356"/>
    </location>
</feature>
<evidence type="ECO:0000313" key="4">
    <source>
        <dbReference type="Proteomes" id="UP000652761"/>
    </source>
</evidence>
<dbReference type="Proteomes" id="UP000652761">
    <property type="component" value="Unassembled WGS sequence"/>
</dbReference>
<name>A0A843X6P8_COLES</name>
<comment type="similarity">
    <text evidence="1">Belongs to the QWRF family.</text>
</comment>
<dbReference type="PANTHER" id="PTHR31807">
    <property type="entry name" value="AUGMIN FAMILY MEMBER"/>
    <property type="match status" value="1"/>
</dbReference>
<organism evidence="3 4">
    <name type="scientific">Colocasia esculenta</name>
    <name type="common">Wild taro</name>
    <name type="synonym">Arum esculentum</name>
    <dbReference type="NCBI Taxonomy" id="4460"/>
    <lineage>
        <taxon>Eukaryota</taxon>
        <taxon>Viridiplantae</taxon>
        <taxon>Streptophyta</taxon>
        <taxon>Embryophyta</taxon>
        <taxon>Tracheophyta</taxon>
        <taxon>Spermatophyta</taxon>
        <taxon>Magnoliopsida</taxon>
        <taxon>Liliopsida</taxon>
        <taxon>Araceae</taxon>
        <taxon>Aroideae</taxon>
        <taxon>Colocasieae</taxon>
        <taxon>Colocasia</taxon>
    </lineage>
</organism>